<dbReference type="PANTHER" id="PTHR21240:SF28">
    <property type="entry name" value="ISO-OROTATE DECARBOXYLASE (EUROFUNG)"/>
    <property type="match status" value="1"/>
</dbReference>
<dbReference type="EMBL" id="JAJISD010000019">
    <property type="protein sequence ID" value="MCC8432856.1"/>
    <property type="molecule type" value="Genomic_DNA"/>
</dbReference>
<dbReference type="Pfam" id="PF04909">
    <property type="entry name" value="Amidohydro_2"/>
    <property type="match status" value="1"/>
</dbReference>
<evidence type="ECO:0000256" key="1">
    <source>
        <dbReference type="ARBA" id="ARBA00023239"/>
    </source>
</evidence>
<protein>
    <submittedName>
        <fullName evidence="3">Amidohydrolase</fullName>
    </submittedName>
</protein>
<evidence type="ECO:0000313" key="4">
    <source>
        <dbReference type="Proteomes" id="UP001198862"/>
    </source>
</evidence>
<dbReference type="Proteomes" id="UP001198862">
    <property type="component" value="Unassembled WGS sequence"/>
</dbReference>
<evidence type="ECO:0000313" key="3">
    <source>
        <dbReference type="EMBL" id="MCC8432856.1"/>
    </source>
</evidence>
<dbReference type="RefSeq" id="WP_068190642.1">
    <property type="nucleotide sequence ID" value="NZ_JAJISD010000019.1"/>
</dbReference>
<dbReference type="SUPFAM" id="SSF51556">
    <property type="entry name" value="Metallo-dependent hydrolases"/>
    <property type="match status" value="1"/>
</dbReference>
<accession>A0ABS8L4X6</accession>
<dbReference type="InterPro" id="IPR032466">
    <property type="entry name" value="Metal_Hydrolase"/>
</dbReference>
<organism evidence="3 4">
    <name type="scientific">Reyranella aquatilis</name>
    <dbReference type="NCBI Taxonomy" id="2035356"/>
    <lineage>
        <taxon>Bacteria</taxon>
        <taxon>Pseudomonadati</taxon>
        <taxon>Pseudomonadota</taxon>
        <taxon>Alphaproteobacteria</taxon>
        <taxon>Hyphomicrobiales</taxon>
        <taxon>Reyranellaceae</taxon>
        <taxon>Reyranella</taxon>
    </lineage>
</organism>
<evidence type="ECO:0000259" key="2">
    <source>
        <dbReference type="Pfam" id="PF04909"/>
    </source>
</evidence>
<feature type="domain" description="Amidohydrolase-related" evidence="2">
    <location>
        <begin position="40"/>
        <end position="391"/>
    </location>
</feature>
<gene>
    <name evidence="3" type="ORF">LJ725_28120</name>
</gene>
<dbReference type="InterPro" id="IPR006680">
    <property type="entry name" value="Amidohydro-rel"/>
</dbReference>
<dbReference type="Gene3D" id="3.20.20.140">
    <property type="entry name" value="Metal-dependent hydrolases"/>
    <property type="match status" value="1"/>
</dbReference>
<dbReference type="PANTHER" id="PTHR21240">
    <property type="entry name" value="2-AMINO-3-CARBOXYLMUCONATE-6-SEMIALDEHYDE DECARBOXYLASE"/>
    <property type="match status" value="1"/>
</dbReference>
<reference evidence="3 4" key="1">
    <citation type="submission" date="2021-11" db="EMBL/GenBank/DDBJ databases">
        <authorList>
            <person name="Lee D.-H."/>
            <person name="Kim S.-B."/>
        </authorList>
    </citation>
    <scope>NUCLEOTIDE SEQUENCE [LARGE SCALE GENOMIC DNA]</scope>
    <source>
        <strain evidence="3 4">KCTC 52223</strain>
    </source>
</reference>
<comment type="caution">
    <text evidence="3">The sequence shown here is derived from an EMBL/GenBank/DDBJ whole genome shotgun (WGS) entry which is preliminary data.</text>
</comment>
<proteinExistence type="predicted"/>
<dbReference type="InterPro" id="IPR032465">
    <property type="entry name" value="ACMSD"/>
</dbReference>
<keyword evidence="4" id="KW-1185">Reference proteome</keyword>
<sequence length="399" mass="44703">MNEIVVNAPNRWRLETPGTDGWVRTARPDATRKYFLVSADCHANEPADLWLKRMDPKYHERLPRVVTDKDGVQWRVSEGYRPDRLRLATLEGEDAARNKAGADAAGRIADHIRDGVDVELMFPNKGLAMWATPDAEFAMAQCRAWNDWAWEMFAPHQDHIVIAGAIATGDLEGSIAEVQRLAKLGFRCLTLPCKPVWGAHDVNHANYNLPHFDRLWAAVQDADLPITFHVSTGRDPRASRGNGGAVVNYVSHSLSPTIEPVANLCASGVLERFKGLRFATIEAGIGWVPWLLGAMDEAYKKHHFWVRPKLQGLPSDYYRAHGFASFQEDKAGLDLAESHGLSNNFMWANDYPHHEGTWPHSAEAIERTMGQLSDTSRAKILGLNAARFLKLDLPARYRT</sequence>
<name>A0ABS8L4X6_9HYPH</name>
<keyword evidence="1" id="KW-0456">Lyase</keyword>